<dbReference type="PANTHER" id="PTHR11178">
    <property type="entry name" value="IRON-SULFUR CLUSTER SCAFFOLD PROTEIN NFU-RELATED"/>
    <property type="match status" value="1"/>
</dbReference>
<dbReference type="GO" id="GO:0005506">
    <property type="term" value="F:iron ion binding"/>
    <property type="evidence" value="ECO:0007669"/>
    <property type="project" value="InterPro"/>
</dbReference>
<dbReference type="EMBL" id="FTMN01000003">
    <property type="protein sequence ID" value="SIQ29203.1"/>
    <property type="molecule type" value="Genomic_DNA"/>
</dbReference>
<dbReference type="Pfam" id="PF01106">
    <property type="entry name" value="NifU"/>
    <property type="match status" value="1"/>
</dbReference>
<proteinExistence type="inferred from homology"/>
<sequence>MTITVTKPAEGYLAELLEKQNVEGIAVRLFVTQPGTAYAETCLAYCRPDEVNSEDEIMDLELLRFYIERNSLPYLEEALVDFSEDRMGGQLTIKAPNAKVPKVSADSPMDEQINYVLYSDVNPGLASHGGEVKLEQLIEEEDGAIAVLRFGGGCQGCSAVDMTLKDGVEKTLIERVPGLKGVVDATDHSVRENAYFK</sequence>
<feature type="binding site" evidence="5">
    <location>
        <position position="154"/>
    </location>
    <ligand>
        <name>[4Fe-4S] cluster</name>
        <dbReference type="ChEBI" id="CHEBI:49883"/>
    </ligand>
</feature>
<dbReference type="InterPro" id="IPR034904">
    <property type="entry name" value="FSCA_dom_sf"/>
</dbReference>
<dbReference type="SUPFAM" id="SSF117916">
    <property type="entry name" value="Fe-S cluster assembly (FSCA) domain-like"/>
    <property type="match status" value="1"/>
</dbReference>
<dbReference type="InterPro" id="IPR017726">
    <property type="entry name" value="Fe/S_biogenesis_protein_NfuA"/>
</dbReference>
<keyword evidence="3 5" id="KW-0408">Iron</keyword>
<dbReference type="Proteomes" id="UP000186895">
    <property type="component" value="Unassembled WGS sequence"/>
</dbReference>
<protein>
    <recommendedName>
        <fullName evidence="5">Fe/S biogenesis protein NfuA</fullName>
    </recommendedName>
</protein>
<evidence type="ECO:0000256" key="3">
    <source>
        <dbReference type="ARBA" id="ARBA00023004"/>
    </source>
</evidence>
<keyword evidence="2 5" id="KW-0479">Metal-binding</keyword>
<evidence type="ECO:0000313" key="9">
    <source>
        <dbReference type="Proteomes" id="UP000186895"/>
    </source>
</evidence>
<dbReference type="PANTHER" id="PTHR11178:SF51">
    <property type="entry name" value="FE_S BIOGENESIS PROTEIN NFUA"/>
    <property type="match status" value="1"/>
</dbReference>
<dbReference type="GO" id="GO:0016226">
    <property type="term" value="P:iron-sulfur cluster assembly"/>
    <property type="evidence" value="ECO:0007669"/>
    <property type="project" value="UniProtKB-UniRule"/>
</dbReference>
<dbReference type="AlphaFoldDB" id="A0A1N6RK33"/>
<evidence type="ECO:0000259" key="6">
    <source>
        <dbReference type="Pfam" id="PF01106"/>
    </source>
</evidence>
<evidence type="ECO:0000259" key="7">
    <source>
        <dbReference type="Pfam" id="PF01521"/>
    </source>
</evidence>
<evidence type="ECO:0000256" key="1">
    <source>
        <dbReference type="ARBA" id="ARBA00022485"/>
    </source>
</evidence>
<dbReference type="Gene3D" id="3.30.300.130">
    <property type="entry name" value="Fe-S cluster assembly (FSCA)"/>
    <property type="match status" value="1"/>
</dbReference>
<dbReference type="GO" id="GO:0051539">
    <property type="term" value="F:4 iron, 4 sulfur cluster binding"/>
    <property type="evidence" value="ECO:0007669"/>
    <property type="project" value="UniProtKB-UniRule"/>
</dbReference>
<organism evidence="8 9">
    <name type="scientific">Marinobacterium stanieri</name>
    <dbReference type="NCBI Taxonomy" id="49186"/>
    <lineage>
        <taxon>Bacteria</taxon>
        <taxon>Pseudomonadati</taxon>
        <taxon>Pseudomonadota</taxon>
        <taxon>Gammaproteobacteria</taxon>
        <taxon>Oceanospirillales</taxon>
        <taxon>Oceanospirillaceae</taxon>
        <taxon>Marinobacterium</taxon>
    </lineage>
</organism>
<evidence type="ECO:0000256" key="5">
    <source>
        <dbReference type="HAMAP-Rule" id="MF_01637"/>
    </source>
</evidence>
<comment type="function">
    <text evidence="5">Involved in iron-sulfur cluster biogenesis. Binds a 4Fe-4S cluster, can transfer this cluster to apoproteins, and thereby intervenes in the maturation of Fe/S proteins. Could also act as a scaffold/chaperone for damaged Fe/S proteins.</text>
</comment>
<dbReference type="Pfam" id="PF01521">
    <property type="entry name" value="Fe-S_biosyn"/>
    <property type="match status" value="1"/>
</dbReference>
<gene>
    <name evidence="5" type="primary">nfuA</name>
    <name evidence="8" type="ORF">SAMN05421647_103382</name>
</gene>
<evidence type="ECO:0000313" key="8">
    <source>
        <dbReference type="EMBL" id="SIQ29203.1"/>
    </source>
</evidence>
<dbReference type="InterPro" id="IPR001075">
    <property type="entry name" value="NIF_FeS_clus_asmbl_NifU_C"/>
</dbReference>
<dbReference type="SUPFAM" id="SSF89360">
    <property type="entry name" value="HesB-like domain"/>
    <property type="match status" value="1"/>
</dbReference>
<dbReference type="eggNOG" id="COG0694">
    <property type="taxonomic scope" value="Bacteria"/>
</dbReference>
<keyword evidence="4 5" id="KW-0411">Iron-sulfur</keyword>
<feature type="domain" description="NIF system FeS cluster assembly NifU C-terminal" evidence="6">
    <location>
        <begin position="113"/>
        <end position="183"/>
    </location>
</feature>
<dbReference type="HAMAP" id="MF_01637">
    <property type="entry name" value="Fe_S_biogen_NfuA"/>
    <property type="match status" value="1"/>
</dbReference>
<comment type="similarity">
    <text evidence="5">Belongs to the NfuA family.</text>
</comment>
<feature type="domain" description="Core" evidence="7">
    <location>
        <begin position="1"/>
        <end position="99"/>
    </location>
</feature>
<keyword evidence="1 5" id="KW-0004">4Fe-4S</keyword>
<dbReference type="InterPro" id="IPR000361">
    <property type="entry name" value="ATAP_core_dom"/>
</dbReference>
<feature type="binding site" evidence="5">
    <location>
        <position position="157"/>
    </location>
    <ligand>
        <name>[4Fe-4S] cluster</name>
        <dbReference type="ChEBI" id="CHEBI:49883"/>
    </ligand>
</feature>
<dbReference type="Gene3D" id="2.60.300.12">
    <property type="entry name" value="HesB-like domain"/>
    <property type="match status" value="1"/>
</dbReference>
<name>A0A1N6RK33_9GAMM</name>
<comment type="subunit">
    <text evidence="5">Homodimer.</text>
</comment>
<dbReference type="InterPro" id="IPR035903">
    <property type="entry name" value="HesB-like_dom_sf"/>
</dbReference>
<dbReference type="STRING" id="49186.SAMN05421647_103382"/>
<comment type="cofactor">
    <cofactor evidence="5">
        <name>[4Fe-4S] cluster</name>
        <dbReference type="ChEBI" id="CHEBI:49883"/>
    </cofactor>
    <text evidence="5">Binds 1 [4Fe-4S] cluster per subunit. The cluster is presumably bound at the interface of two monomers.</text>
</comment>
<reference evidence="8 9" key="1">
    <citation type="submission" date="2017-01" db="EMBL/GenBank/DDBJ databases">
        <authorList>
            <person name="Mah S.A."/>
            <person name="Swanson W.J."/>
            <person name="Moy G.W."/>
            <person name="Vacquier V.D."/>
        </authorList>
    </citation>
    <scope>NUCLEOTIDE SEQUENCE [LARGE SCALE GENOMIC DNA]</scope>
    <source>
        <strain evidence="8 9">DSM 7027</strain>
    </source>
</reference>
<dbReference type="NCBIfam" id="TIGR03341">
    <property type="entry name" value="YhgI_GntY"/>
    <property type="match status" value="1"/>
</dbReference>
<accession>A0A1N6RK33</accession>
<evidence type="ECO:0000256" key="4">
    <source>
        <dbReference type="ARBA" id="ARBA00023014"/>
    </source>
</evidence>
<dbReference type="GO" id="GO:0051604">
    <property type="term" value="P:protein maturation"/>
    <property type="evidence" value="ECO:0007669"/>
    <property type="project" value="UniProtKB-UniRule"/>
</dbReference>
<evidence type="ECO:0000256" key="2">
    <source>
        <dbReference type="ARBA" id="ARBA00022723"/>
    </source>
</evidence>
<dbReference type="RefSeq" id="WP_010325489.1">
    <property type="nucleotide sequence ID" value="NZ_FTMN01000003.1"/>
</dbReference>
<keyword evidence="9" id="KW-1185">Reference proteome</keyword>